<reference evidence="1" key="1">
    <citation type="submission" date="2022-12" db="EMBL/GenBank/DDBJ databases">
        <authorList>
            <person name="Petersen C."/>
        </authorList>
    </citation>
    <scope>NUCLEOTIDE SEQUENCE</scope>
    <source>
        <strain evidence="1">IBT 29495</strain>
    </source>
</reference>
<dbReference type="AlphaFoldDB" id="A0A9X0C4N2"/>
<proteinExistence type="predicted"/>
<comment type="caution">
    <text evidence="1">The sequence shown here is derived from an EMBL/GenBank/DDBJ whole genome shotgun (WGS) entry which is preliminary data.</text>
</comment>
<reference evidence="1" key="2">
    <citation type="journal article" date="2023" name="IMA Fungus">
        <title>Comparative genomic study of the Penicillium genus elucidates a diverse pangenome and 15 lateral gene transfer events.</title>
        <authorList>
            <person name="Petersen C."/>
            <person name="Sorensen T."/>
            <person name="Nielsen M.R."/>
            <person name="Sondergaard T.E."/>
            <person name="Sorensen J.L."/>
            <person name="Fitzpatrick D.A."/>
            <person name="Frisvad J.C."/>
            <person name="Nielsen K.L."/>
        </authorList>
    </citation>
    <scope>NUCLEOTIDE SEQUENCE</scope>
    <source>
        <strain evidence="1">IBT 29495</strain>
    </source>
</reference>
<dbReference type="EMBL" id="JAPWDS010000003">
    <property type="protein sequence ID" value="KAJ5502099.1"/>
    <property type="molecule type" value="Genomic_DNA"/>
</dbReference>
<evidence type="ECO:0008006" key="3">
    <source>
        <dbReference type="Google" id="ProtNLM"/>
    </source>
</evidence>
<name>A0A9X0C4N2_9EURO</name>
<dbReference type="Gene3D" id="1.10.510.10">
    <property type="entry name" value="Transferase(Phosphotransferase) domain 1"/>
    <property type="match status" value="1"/>
</dbReference>
<evidence type="ECO:0000313" key="1">
    <source>
        <dbReference type="EMBL" id="KAJ5502099.1"/>
    </source>
</evidence>
<dbReference type="Proteomes" id="UP001149954">
    <property type="component" value="Unassembled WGS sequence"/>
</dbReference>
<dbReference type="SUPFAM" id="SSF56112">
    <property type="entry name" value="Protein kinase-like (PK-like)"/>
    <property type="match status" value="1"/>
</dbReference>
<accession>A0A9X0C4N2</accession>
<sequence>MGLSRARTARSGQVYWNERRLLEILLEKRPRGYSFIPSPYAAGVIRCSSLFPYGFILVLAKVKGEPLYRRWADLYAHQKESVYRQVLAAVSALRAVGIVWTDPGPHNVLYHQDDADPSVSVIDFECIELCNGEAVVAKPEMTAIFGPKVVQQRNDRRYTRGDEDDELGDYSESMFATFKGTVVEDARK</sequence>
<dbReference type="OrthoDB" id="2156052at2759"/>
<dbReference type="InterPro" id="IPR011009">
    <property type="entry name" value="Kinase-like_dom_sf"/>
</dbReference>
<organism evidence="1 2">
    <name type="scientific">Penicillium fimorum</name>
    <dbReference type="NCBI Taxonomy" id="1882269"/>
    <lineage>
        <taxon>Eukaryota</taxon>
        <taxon>Fungi</taxon>
        <taxon>Dikarya</taxon>
        <taxon>Ascomycota</taxon>
        <taxon>Pezizomycotina</taxon>
        <taxon>Eurotiomycetes</taxon>
        <taxon>Eurotiomycetidae</taxon>
        <taxon>Eurotiales</taxon>
        <taxon>Aspergillaceae</taxon>
        <taxon>Penicillium</taxon>
    </lineage>
</organism>
<evidence type="ECO:0000313" key="2">
    <source>
        <dbReference type="Proteomes" id="UP001149954"/>
    </source>
</evidence>
<protein>
    <recommendedName>
        <fullName evidence="3">Protein kinase domain-containing protein</fullName>
    </recommendedName>
</protein>
<keyword evidence="2" id="KW-1185">Reference proteome</keyword>
<gene>
    <name evidence="1" type="ORF">N7463_004973</name>
</gene>